<dbReference type="Gene3D" id="3.30.420.40">
    <property type="match status" value="3"/>
</dbReference>
<dbReference type="EMBL" id="FOLQ01000002">
    <property type="protein sequence ID" value="SFC82603.1"/>
    <property type="molecule type" value="Genomic_DNA"/>
</dbReference>
<sequence>MTTISCGIDFGTSNSSIAIDKDGEISLVPVENAQVTIPSAIFFQRSDNKAFYGRMAVNLFFDRQDGRFMRSLKRVLGTPLMKQGTLVNGASMNFSSIITSFLKHIKNKADAVAGQELEHVVMGRPVHFVDNDPAADARAQDELRAIAQRIGFKHIEFQFEPIAAAFAHEARLSGEKLAIVADLGGGTSDFTVIRLSNQYIHKADRSSDILANTGIRVGGNDFDKELSLAAIMPELGYRSTYGEKYLEVPLKPFHDLAEWSKVNFLYTPKIIQQVRQLLHQSHDKKRYRRLLNVLEHETGHTLLAAAEGAKIVLSDQYEYKALFDFIEEDFSIGIQRSVFEEAIREDVDKIAASARQCLMEAGVRNQDIDLVILTGGTTEVYSVQAEFKRLFPNAAIADENKLSSVGLGLAYDSQNKFGEKRERS</sequence>
<dbReference type="GO" id="GO:0140662">
    <property type="term" value="F:ATP-dependent protein folding chaperone"/>
    <property type="evidence" value="ECO:0007669"/>
    <property type="project" value="InterPro"/>
</dbReference>
<accession>A0A1I1MIV4</accession>
<dbReference type="Proteomes" id="UP000198598">
    <property type="component" value="Unassembled WGS sequence"/>
</dbReference>
<dbReference type="GO" id="GO:0005524">
    <property type="term" value="F:ATP binding"/>
    <property type="evidence" value="ECO:0007669"/>
    <property type="project" value="UniProtKB-KW"/>
</dbReference>
<dbReference type="RefSeq" id="WP_093824551.1">
    <property type="nucleotide sequence ID" value="NZ_FOLQ01000002.1"/>
</dbReference>
<evidence type="ECO:0000256" key="1">
    <source>
        <dbReference type="ARBA" id="ARBA00022741"/>
    </source>
</evidence>
<dbReference type="PANTHER" id="PTHR19375">
    <property type="entry name" value="HEAT SHOCK PROTEIN 70KDA"/>
    <property type="match status" value="1"/>
</dbReference>
<dbReference type="InterPro" id="IPR043129">
    <property type="entry name" value="ATPase_NBD"/>
</dbReference>
<evidence type="ECO:0000256" key="2">
    <source>
        <dbReference type="ARBA" id="ARBA00022840"/>
    </source>
</evidence>
<gene>
    <name evidence="3" type="ORF">SAMN05216167_102517</name>
</gene>
<dbReference type="OrthoDB" id="9807934at2"/>
<keyword evidence="4" id="KW-1185">Reference proteome</keyword>
<evidence type="ECO:0000313" key="3">
    <source>
        <dbReference type="EMBL" id="SFC82603.1"/>
    </source>
</evidence>
<proteinExistence type="predicted"/>
<dbReference type="Pfam" id="PF00012">
    <property type="entry name" value="HSP70"/>
    <property type="match status" value="2"/>
</dbReference>
<keyword evidence="2" id="KW-0067">ATP-binding</keyword>
<reference evidence="3 4" key="1">
    <citation type="submission" date="2016-10" db="EMBL/GenBank/DDBJ databases">
        <authorList>
            <person name="de Groot N.N."/>
        </authorList>
    </citation>
    <scope>NUCLEOTIDE SEQUENCE [LARGE SCALE GENOMIC DNA]</scope>
    <source>
        <strain evidence="3 4">DSM 26130</strain>
    </source>
</reference>
<name>A0A1I1MIV4_9BACT</name>
<dbReference type="InterPro" id="IPR013126">
    <property type="entry name" value="Hsp_70_fam"/>
</dbReference>
<dbReference type="InterPro" id="IPR042054">
    <property type="entry name" value="YegD-like"/>
</dbReference>
<dbReference type="AlphaFoldDB" id="A0A1I1MIV4"/>
<dbReference type="SUPFAM" id="SSF53067">
    <property type="entry name" value="Actin-like ATPase domain"/>
    <property type="match status" value="2"/>
</dbReference>
<organism evidence="3 4">
    <name type="scientific">Spirosoma endophyticum</name>
    <dbReference type="NCBI Taxonomy" id="662367"/>
    <lineage>
        <taxon>Bacteria</taxon>
        <taxon>Pseudomonadati</taxon>
        <taxon>Bacteroidota</taxon>
        <taxon>Cytophagia</taxon>
        <taxon>Cytophagales</taxon>
        <taxon>Cytophagaceae</taxon>
        <taxon>Spirosoma</taxon>
    </lineage>
</organism>
<keyword evidence="1" id="KW-0547">Nucleotide-binding</keyword>
<protein>
    <submittedName>
        <fullName evidence="3">Hypothetical chaperone protein</fullName>
    </submittedName>
</protein>
<evidence type="ECO:0000313" key="4">
    <source>
        <dbReference type="Proteomes" id="UP000198598"/>
    </source>
</evidence>
<dbReference type="STRING" id="662367.SAMN05216167_102517"/>
<dbReference type="CDD" id="cd10231">
    <property type="entry name" value="ASKHA_NBD_HSP70_YegD-like"/>
    <property type="match status" value="1"/>
</dbReference>